<dbReference type="Gene3D" id="3.20.20.70">
    <property type="entry name" value="Aldolase class I"/>
    <property type="match status" value="1"/>
</dbReference>
<evidence type="ECO:0000313" key="3">
    <source>
        <dbReference type="Proteomes" id="UP000251889"/>
    </source>
</evidence>
<dbReference type="PANTHER" id="PTHR42966">
    <property type="entry name" value="N-ACETYLNEURAMINATE SYNTHASE"/>
    <property type="match status" value="1"/>
</dbReference>
<dbReference type="SUPFAM" id="SSF51569">
    <property type="entry name" value="Aldolase"/>
    <property type="match status" value="1"/>
</dbReference>
<dbReference type="InterPro" id="IPR013974">
    <property type="entry name" value="SAF"/>
</dbReference>
<dbReference type="Pfam" id="PF03102">
    <property type="entry name" value="NeuB"/>
    <property type="match status" value="1"/>
</dbReference>
<dbReference type="SMART" id="SM00858">
    <property type="entry name" value="SAF"/>
    <property type="match status" value="1"/>
</dbReference>
<organism evidence="2 3">
    <name type="scientific">Pseudochryseolinea flava</name>
    <dbReference type="NCBI Taxonomy" id="2059302"/>
    <lineage>
        <taxon>Bacteria</taxon>
        <taxon>Pseudomonadati</taxon>
        <taxon>Bacteroidota</taxon>
        <taxon>Cytophagia</taxon>
        <taxon>Cytophagales</taxon>
        <taxon>Fulvivirgaceae</taxon>
        <taxon>Pseudochryseolinea</taxon>
    </lineage>
</organism>
<feature type="domain" description="SAF" evidence="1">
    <location>
        <begin position="271"/>
        <end position="329"/>
    </location>
</feature>
<dbReference type="InterPro" id="IPR051690">
    <property type="entry name" value="PseI-like"/>
</dbReference>
<keyword evidence="3" id="KW-1185">Reference proteome</keyword>
<sequence length="330" mass="36891">MRNTYIYAETAFHHEGDMSFLLKLIDNAARAGVHGVKFQVLVDFDELISKQNPAYDKLKAYTFSREQWVDIFNYTLAAKLDIIAMPLDPGALSLMDFFQGKIRFVELHSVSYYDTAVKEGIKKSGIDLLLGVGGRTQDEMKDAHAYFGAQLKVLMVGFQAFPSKIEDIRLRKISELKTQFPTVEIGYADHSSFDDAWAVESNLVARALGATIFEKHLTLNEGEKRVDFESAIGVEKLKEIKQKLDALDVIVNGYDDAFQMTASELNYRNRQKMAVAVGDLPAGHTLRADDVALKMTGEFNGFSAKESLIGKVLNKGIQSDYIITQGDVHN</sequence>
<dbReference type="InterPro" id="IPR013132">
    <property type="entry name" value="PseI/NeuA/B-like_N"/>
</dbReference>
<evidence type="ECO:0000259" key="1">
    <source>
        <dbReference type="SMART" id="SM00858"/>
    </source>
</evidence>
<dbReference type="EMBL" id="QMFY01000004">
    <property type="protein sequence ID" value="RAW01303.1"/>
    <property type="molecule type" value="Genomic_DNA"/>
</dbReference>
<dbReference type="GO" id="GO:0016051">
    <property type="term" value="P:carbohydrate biosynthetic process"/>
    <property type="evidence" value="ECO:0007669"/>
    <property type="project" value="InterPro"/>
</dbReference>
<dbReference type="CDD" id="cd11615">
    <property type="entry name" value="SAF_NeuB_like"/>
    <property type="match status" value="1"/>
</dbReference>
<dbReference type="PANTHER" id="PTHR42966:SF1">
    <property type="entry name" value="SIALIC ACID SYNTHASE"/>
    <property type="match status" value="1"/>
</dbReference>
<reference evidence="2 3" key="1">
    <citation type="submission" date="2018-06" db="EMBL/GenBank/DDBJ databases">
        <title>Chryseolinea flavus sp. nov., a member of the phylum Bacteroidetes isolated from soil.</title>
        <authorList>
            <person name="Li Y."/>
            <person name="Wang J."/>
        </authorList>
    </citation>
    <scope>NUCLEOTIDE SEQUENCE [LARGE SCALE GENOMIC DNA]</scope>
    <source>
        <strain evidence="2 3">SDU1-6</strain>
    </source>
</reference>
<comment type="caution">
    <text evidence="2">The sequence shown here is derived from an EMBL/GenBank/DDBJ whole genome shotgun (WGS) entry which is preliminary data.</text>
</comment>
<dbReference type="OrthoDB" id="9814210at2"/>
<dbReference type="Pfam" id="PF08666">
    <property type="entry name" value="SAF"/>
    <property type="match status" value="1"/>
</dbReference>
<dbReference type="AlphaFoldDB" id="A0A364Y320"/>
<dbReference type="Proteomes" id="UP000251889">
    <property type="component" value="Unassembled WGS sequence"/>
</dbReference>
<protein>
    <recommendedName>
        <fullName evidence="1">SAF domain-containing protein</fullName>
    </recommendedName>
</protein>
<dbReference type="InterPro" id="IPR057736">
    <property type="entry name" value="SAF_PseI/NeuA/NeuB"/>
</dbReference>
<dbReference type="RefSeq" id="WP_112746789.1">
    <property type="nucleotide sequence ID" value="NZ_QMFY01000004.1"/>
</dbReference>
<accession>A0A364Y320</accession>
<dbReference type="InterPro" id="IPR013785">
    <property type="entry name" value="Aldolase_TIM"/>
</dbReference>
<dbReference type="GO" id="GO:0047444">
    <property type="term" value="F:N-acylneuraminate-9-phosphate synthase activity"/>
    <property type="evidence" value="ECO:0007669"/>
    <property type="project" value="TreeGrafter"/>
</dbReference>
<proteinExistence type="predicted"/>
<gene>
    <name evidence="2" type="ORF">DQQ10_10360</name>
</gene>
<name>A0A364Y320_9BACT</name>
<evidence type="ECO:0000313" key="2">
    <source>
        <dbReference type="EMBL" id="RAW01303.1"/>
    </source>
</evidence>